<keyword evidence="1" id="KW-0812">Transmembrane</keyword>
<keyword evidence="1" id="KW-1133">Transmembrane helix</keyword>
<dbReference type="RefSeq" id="WP_133422400.1">
    <property type="nucleotide sequence ID" value="NZ_VDFP01000046.1"/>
</dbReference>
<name>A0A5P0ZSH7_9LACO</name>
<evidence type="ECO:0000313" key="3">
    <source>
        <dbReference type="Proteomes" id="UP000414364"/>
    </source>
</evidence>
<proteinExistence type="predicted"/>
<feature type="transmembrane region" description="Helical" evidence="1">
    <location>
        <begin position="9"/>
        <end position="26"/>
    </location>
</feature>
<sequence length="59" mass="6428">MSNNLDKGLLISTVLNVILCMLLILTMRLESLTVSVILAIITGVNAVYLVAKVLKQKKT</sequence>
<dbReference type="AlphaFoldDB" id="A0A5P0ZSH7"/>
<comment type="caution">
    <text evidence="2">The sequence shown here is derived from an EMBL/GenBank/DDBJ whole genome shotgun (WGS) entry which is preliminary data.</text>
</comment>
<feature type="transmembrane region" description="Helical" evidence="1">
    <location>
        <begin position="32"/>
        <end position="51"/>
    </location>
</feature>
<evidence type="ECO:0000313" key="2">
    <source>
        <dbReference type="EMBL" id="MQS77035.1"/>
    </source>
</evidence>
<organism evidence="2 3">
    <name type="scientific">Companilactobacillus halodurans</name>
    <dbReference type="NCBI Taxonomy" id="2584183"/>
    <lineage>
        <taxon>Bacteria</taxon>
        <taxon>Bacillati</taxon>
        <taxon>Bacillota</taxon>
        <taxon>Bacilli</taxon>
        <taxon>Lactobacillales</taxon>
        <taxon>Lactobacillaceae</taxon>
        <taxon>Companilactobacillus</taxon>
    </lineage>
</organism>
<accession>A0A5P0ZSH7</accession>
<gene>
    <name evidence="2" type="ORF">FHL06_11920</name>
</gene>
<dbReference type="Proteomes" id="UP000414364">
    <property type="component" value="Unassembled WGS sequence"/>
</dbReference>
<evidence type="ECO:0000256" key="1">
    <source>
        <dbReference type="SAM" id="Phobius"/>
    </source>
</evidence>
<keyword evidence="1" id="KW-0472">Membrane</keyword>
<dbReference type="EMBL" id="VDFP01000046">
    <property type="protein sequence ID" value="MQS77035.1"/>
    <property type="molecule type" value="Genomic_DNA"/>
</dbReference>
<reference evidence="2 3" key="1">
    <citation type="journal article" date="2019" name="Syst. Appl. Microbiol.">
        <title>Polyphasic characterization of two novel Lactobacillus spp. isolated from blown salami packages: Description of Lactobacillus halodurans sp. nov. and Lactobacillus salsicarnum sp. nov.</title>
        <authorList>
            <person name="Schuster J.A."/>
            <person name="Klingl A."/>
            <person name="Vogel R.F."/>
            <person name="Ehrmann M.A."/>
        </authorList>
    </citation>
    <scope>NUCLEOTIDE SEQUENCE [LARGE SCALE GENOMIC DNA]</scope>
    <source>
        <strain evidence="2 3">TMW 1.2172</strain>
    </source>
</reference>
<protein>
    <submittedName>
        <fullName evidence="2">Uncharacterized protein</fullName>
    </submittedName>
</protein>